<sequence>ADLEQLRSDIASMVTPSWTLNLPSNLGEASHGKLKSDQWRMLGTTYLPASLIRLIATAHSTSKAKADLYLQLLQTYIDGVKLLFPDYRFKPNHHMAFHIAEYLCMYGPVHSWWTFPFERMIGLLQRIPTNNKYSKYEETIAKSFNRASNLRGMFYKASCPPAIK</sequence>
<protein>
    <recommendedName>
        <fullName evidence="3">DUF4218 domain-containing protein</fullName>
    </recommendedName>
</protein>
<dbReference type="STRING" id="230819.A0A5C3KSF3"/>
<evidence type="ECO:0000313" key="2">
    <source>
        <dbReference type="Proteomes" id="UP000307440"/>
    </source>
</evidence>
<keyword evidence="2" id="KW-1185">Reference proteome</keyword>
<feature type="non-terminal residue" evidence="1">
    <location>
        <position position="164"/>
    </location>
</feature>
<gene>
    <name evidence="1" type="ORF">FA15DRAFT_551067</name>
</gene>
<accession>A0A5C3KSF3</accession>
<feature type="non-terminal residue" evidence="1">
    <location>
        <position position="1"/>
    </location>
</feature>
<evidence type="ECO:0008006" key="3">
    <source>
        <dbReference type="Google" id="ProtNLM"/>
    </source>
</evidence>
<dbReference type="Proteomes" id="UP000307440">
    <property type="component" value="Unassembled WGS sequence"/>
</dbReference>
<dbReference type="OrthoDB" id="3247418at2759"/>
<reference evidence="1 2" key="1">
    <citation type="journal article" date="2019" name="Nat. Ecol. Evol.">
        <title>Megaphylogeny resolves global patterns of mushroom evolution.</title>
        <authorList>
            <person name="Varga T."/>
            <person name="Krizsan K."/>
            <person name="Foldi C."/>
            <person name="Dima B."/>
            <person name="Sanchez-Garcia M."/>
            <person name="Sanchez-Ramirez S."/>
            <person name="Szollosi G.J."/>
            <person name="Szarkandi J.G."/>
            <person name="Papp V."/>
            <person name="Albert L."/>
            <person name="Andreopoulos W."/>
            <person name="Angelini C."/>
            <person name="Antonin V."/>
            <person name="Barry K.W."/>
            <person name="Bougher N.L."/>
            <person name="Buchanan P."/>
            <person name="Buyck B."/>
            <person name="Bense V."/>
            <person name="Catcheside P."/>
            <person name="Chovatia M."/>
            <person name="Cooper J."/>
            <person name="Damon W."/>
            <person name="Desjardin D."/>
            <person name="Finy P."/>
            <person name="Geml J."/>
            <person name="Haridas S."/>
            <person name="Hughes K."/>
            <person name="Justo A."/>
            <person name="Karasinski D."/>
            <person name="Kautmanova I."/>
            <person name="Kiss B."/>
            <person name="Kocsube S."/>
            <person name="Kotiranta H."/>
            <person name="LaButti K.M."/>
            <person name="Lechner B.E."/>
            <person name="Liimatainen K."/>
            <person name="Lipzen A."/>
            <person name="Lukacs Z."/>
            <person name="Mihaltcheva S."/>
            <person name="Morgado L.N."/>
            <person name="Niskanen T."/>
            <person name="Noordeloos M.E."/>
            <person name="Ohm R.A."/>
            <person name="Ortiz-Santana B."/>
            <person name="Ovrebo C."/>
            <person name="Racz N."/>
            <person name="Riley R."/>
            <person name="Savchenko A."/>
            <person name="Shiryaev A."/>
            <person name="Soop K."/>
            <person name="Spirin V."/>
            <person name="Szebenyi C."/>
            <person name="Tomsovsky M."/>
            <person name="Tulloss R.E."/>
            <person name="Uehling J."/>
            <person name="Grigoriev I.V."/>
            <person name="Vagvolgyi C."/>
            <person name="Papp T."/>
            <person name="Martin F.M."/>
            <person name="Miettinen O."/>
            <person name="Hibbett D.S."/>
            <person name="Nagy L.G."/>
        </authorList>
    </citation>
    <scope>NUCLEOTIDE SEQUENCE [LARGE SCALE GENOMIC DNA]</scope>
    <source>
        <strain evidence="1 2">CBS 121175</strain>
    </source>
</reference>
<dbReference type="EMBL" id="ML210220">
    <property type="protein sequence ID" value="TFK23366.1"/>
    <property type="molecule type" value="Genomic_DNA"/>
</dbReference>
<name>A0A5C3KSF3_COPMA</name>
<evidence type="ECO:0000313" key="1">
    <source>
        <dbReference type="EMBL" id="TFK23366.1"/>
    </source>
</evidence>
<proteinExistence type="predicted"/>
<dbReference type="AlphaFoldDB" id="A0A5C3KSF3"/>
<organism evidence="1 2">
    <name type="scientific">Coprinopsis marcescibilis</name>
    <name type="common">Agaric fungus</name>
    <name type="synonym">Psathyrella marcescibilis</name>
    <dbReference type="NCBI Taxonomy" id="230819"/>
    <lineage>
        <taxon>Eukaryota</taxon>
        <taxon>Fungi</taxon>
        <taxon>Dikarya</taxon>
        <taxon>Basidiomycota</taxon>
        <taxon>Agaricomycotina</taxon>
        <taxon>Agaricomycetes</taxon>
        <taxon>Agaricomycetidae</taxon>
        <taxon>Agaricales</taxon>
        <taxon>Agaricineae</taxon>
        <taxon>Psathyrellaceae</taxon>
        <taxon>Coprinopsis</taxon>
    </lineage>
</organism>